<dbReference type="Proteomes" id="UP000299102">
    <property type="component" value="Unassembled WGS sequence"/>
</dbReference>
<evidence type="ECO:0000313" key="2">
    <source>
        <dbReference type="Proteomes" id="UP000299102"/>
    </source>
</evidence>
<proteinExistence type="predicted"/>
<reference evidence="1 2" key="1">
    <citation type="journal article" date="2019" name="Commun. Biol.">
        <title>The bagworm genome reveals a unique fibroin gene that provides high tensile strength.</title>
        <authorList>
            <person name="Kono N."/>
            <person name="Nakamura H."/>
            <person name="Ohtoshi R."/>
            <person name="Tomita M."/>
            <person name="Numata K."/>
            <person name="Arakawa K."/>
        </authorList>
    </citation>
    <scope>NUCLEOTIDE SEQUENCE [LARGE SCALE GENOMIC DNA]</scope>
</reference>
<keyword evidence="2" id="KW-1185">Reference proteome</keyword>
<sequence length="181" mass="19808">MVPPLGLQVSMGGGDHLLFCGPQDSNLDLSHKQRTDHSSLKLGLQGIILNIKTRPVDNVGIPIELFTTEIDDVQKQDRVMFMIILTERQHYDSFVCEYPQSTEASLRRRVSVIVSLDLFVIVRLLSAYIQNYGDAPVDRGPGSPSGPLLRTLTAVASTSINSLSASVSGAGARHNVKIRHM</sequence>
<dbReference type="EMBL" id="BGZK01000881">
    <property type="protein sequence ID" value="GBP63849.1"/>
    <property type="molecule type" value="Genomic_DNA"/>
</dbReference>
<protein>
    <submittedName>
        <fullName evidence="1">Uncharacterized protein</fullName>
    </submittedName>
</protein>
<accession>A0A4C1XNQ9</accession>
<comment type="caution">
    <text evidence="1">The sequence shown here is derived from an EMBL/GenBank/DDBJ whole genome shotgun (WGS) entry which is preliminary data.</text>
</comment>
<name>A0A4C1XNQ9_EUMVA</name>
<evidence type="ECO:0000313" key="1">
    <source>
        <dbReference type="EMBL" id="GBP63849.1"/>
    </source>
</evidence>
<gene>
    <name evidence="1" type="ORF">EVAR_48108_1</name>
</gene>
<dbReference type="AlphaFoldDB" id="A0A4C1XNQ9"/>
<organism evidence="1 2">
    <name type="scientific">Eumeta variegata</name>
    <name type="common">Bagworm moth</name>
    <name type="synonym">Eumeta japonica</name>
    <dbReference type="NCBI Taxonomy" id="151549"/>
    <lineage>
        <taxon>Eukaryota</taxon>
        <taxon>Metazoa</taxon>
        <taxon>Ecdysozoa</taxon>
        <taxon>Arthropoda</taxon>
        <taxon>Hexapoda</taxon>
        <taxon>Insecta</taxon>
        <taxon>Pterygota</taxon>
        <taxon>Neoptera</taxon>
        <taxon>Endopterygota</taxon>
        <taxon>Lepidoptera</taxon>
        <taxon>Glossata</taxon>
        <taxon>Ditrysia</taxon>
        <taxon>Tineoidea</taxon>
        <taxon>Psychidae</taxon>
        <taxon>Oiketicinae</taxon>
        <taxon>Eumeta</taxon>
    </lineage>
</organism>